<keyword evidence="1" id="KW-0805">Transcription regulation</keyword>
<dbReference type="CDD" id="cd07377">
    <property type="entry name" value="WHTH_GntR"/>
    <property type="match status" value="1"/>
</dbReference>
<dbReference type="EMBL" id="CP073720">
    <property type="protein sequence ID" value="UWP79120.1"/>
    <property type="molecule type" value="Genomic_DNA"/>
</dbReference>
<dbReference type="RefSeq" id="WP_259856643.1">
    <property type="nucleotide sequence ID" value="NZ_BAAAST010000100.1"/>
</dbReference>
<reference evidence="5" key="1">
    <citation type="submission" date="2021-04" db="EMBL/GenBank/DDBJ databases">
        <authorList>
            <person name="Hartkoorn R.C."/>
            <person name="Beaudoing E."/>
            <person name="Hot D."/>
        </authorList>
    </citation>
    <scope>NUCLEOTIDE SEQUENCE</scope>
    <source>
        <strain evidence="5">NRRL B-16292</strain>
    </source>
</reference>
<dbReference type="SUPFAM" id="SSF46785">
    <property type="entry name" value="Winged helix' DNA-binding domain"/>
    <property type="match status" value="1"/>
</dbReference>
<evidence type="ECO:0000313" key="5">
    <source>
        <dbReference type="EMBL" id="UWP79120.1"/>
    </source>
</evidence>
<evidence type="ECO:0000256" key="1">
    <source>
        <dbReference type="ARBA" id="ARBA00023015"/>
    </source>
</evidence>
<dbReference type="Proteomes" id="UP001059617">
    <property type="component" value="Chromosome"/>
</dbReference>
<gene>
    <name evidence="5" type="ORF">Dfulv_28580</name>
</gene>
<name>A0ABY5VNQ9_9ACTN</name>
<dbReference type="InterPro" id="IPR036388">
    <property type="entry name" value="WH-like_DNA-bd_sf"/>
</dbReference>
<reference evidence="5" key="2">
    <citation type="submission" date="2022-09" db="EMBL/GenBank/DDBJ databases">
        <title>Biosynthetic gene clusters of Dactylosporangioum fulvum.</title>
        <authorList>
            <person name="Caradec T."/>
        </authorList>
    </citation>
    <scope>NUCLEOTIDE SEQUENCE</scope>
    <source>
        <strain evidence="5">NRRL B-16292</strain>
    </source>
</reference>
<protein>
    <submittedName>
        <fullName evidence="5">GntR family transcriptional regulator</fullName>
    </submittedName>
</protein>
<keyword evidence="3" id="KW-0804">Transcription</keyword>
<dbReference type="InterPro" id="IPR036390">
    <property type="entry name" value="WH_DNA-bd_sf"/>
</dbReference>
<evidence type="ECO:0000313" key="6">
    <source>
        <dbReference type="Proteomes" id="UP001059617"/>
    </source>
</evidence>
<accession>A0ABY5VNQ9</accession>
<dbReference type="SMART" id="SM00345">
    <property type="entry name" value="HTH_GNTR"/>
    <property type="match status" value="1"/>
</dbReference>
<dbReference type="Gene3D" id="1.10.10.10">
    <property type="entry name" value="Winged helix-like DNA-binding domain superfamily/Winged helix DNA-binding domain"/>
    <property type="match status" value="1"/>
</dbReference>
<organism evidence="5 6">
    <name type="scientific">Dactylosporangium fulvum</name>
    <dbReference type="NCBI Taxonomy" id="53359"/>
    <lineage>
        <taxon>Bacteria</taxon>
        <taxon>Bacillati</taxon>
        <taxon>Actinomycetota</taxon>
        <taxon>Actinomycetes</taxon>
        <taxon>Micromonosporales</taxon>
        <taxon>Micromonosporaceae</taxon>
        <taxon>Dactylosporangium</taxon>
    </lineage>
</organism>
<feature type="domain" description="HTH gntR-type" evidence="4">
    <location>
        <begin position="12"/>
        <end position="80"/>
    </location>
</feature>
<dbReference type="InterPro" id="IPR000524">
    <property type="entry name" value="Tscrpt_reg_HTH_GntR"/>
</dbReference>
<evidence type="ECO:0000259" key="4">
    <source>
        <dbReference type="PROSITE" id="PS50949"/>
    </source>
</evidence>
<evidence type="ECO:0000256" key="3">
    <source>
        <dbReference type="ARBA" id="ARBA00023163"/>
    </source>
</evidence>
<dbReference type="PANTHER" id="PTHR38445">
    <property type="entry name" value="HTH-TYPE TRANSCRIPTIONAL REPRESSOR YTRA"/>
    <property type="match status" value="1"/>
</dbReference>
<proteinExistence type="predicted"/>
<dbReference type="PANTHER" id="PTHR38445:SF7">
    <property type="entry name" value="GNTR-FAMILY TRANSCRIPTIONAL REGULATOR"/>
    <property type="match status" value="1"/>
</dbReference>
<sequence>MFAFRLDLRSGVPTYLQLVDQVRRGLLLGYLADGDQLPPVREVAAALVVNPNTVAKAYRELERAGLVAPRAGQGTFVVGSIDQVPAATYARLSRSIRGWLRTAHEAGLDHEQVRALVIAALDDDQAARTGAA</sequence>
<dbReference type="Pfam" id="PF00392">
    <property type="entry name" value="GntR"/>
    <property type="match status" value="1"/>
</dbReference>
<keyword evidence="2" id="KW-0238">DNA-binding</keyword>
<dbReference type="PROSITE" id="PS50949">
    <property type="entry name" value="HTH_GNTR"/>
    <property type="match status" value="1"/>
</dbReference>
<evidence type="ECO:0000256" key="2">
    <source>
        <dbReference type="ARBA" id="ARBA00023125"/>
    </source>
</evidence>
<keyword evidence="6" id="KW-1185">Reference proteome</keyword>